<evidence type="ECO:0008006" key="3">
    <source>
        <dbReference type="Google" id="ProtNLM"/>
    </source>
</evidence>
<protein>
    <recommendedName>
        <fullName evidence="3">DUF2949 domain-containing protein</fullName>
    </recommendedName>
</protein>
<dbReference type="Proteomes" id="UP000030321">
    <property type="component" value="Unassembled WGS sequence"/>
</dbReference>
<dbReference type="Pfam" id="PF11165">
    <property type="entry name" value="DUF2949"/>
    <property type="match status" value="1"/>
</dbReference>
<evidence type="ECO:0000313" key="1">
    <source>
        <dbReference type="EMBL" id="GAL93951.1"/>
    </source>
</evidence>
<proteinExistence type="predicted"/>
<dbReference type="InterPro" id="IPR021336">
    <property type="entry name" value="DUF2949"/>
</dbReference>
<accession>A0A0A1VXH0</accession>
<dbReference type="EMBL" id="BBPA01000051">
    <property type="protein sequence ID" value="GAL93951.1"/>
    <property type="molecule type" value="Genomic_DNA"/>
</dbReference>
<dbReference type="AlphaFoldDB" id="A0A0A1VXH0"/>
<reference evidence="2" key="1">
    <citation type="journal article" date="2015" name="Genome">
        <title>Whole Genome Sequence of the Non-Microcystin-Producing Microcystis aeruginosa Strain NIES-44.</title>
        <authorList>
            <person name="Okano K."/>
            <person name="Miyata N."/>
            <person name="Ozaki Y."/>
        </authorList>
    </citation>
    <scope>NUCLEOTIDE SEQUENCE [LARGE SCALE GENOMIC DNA]</scope>
    <source>
        <strain evidence="2">NIES-44</strain>
    </source>
</reference>
<name>A0A0A1VXH0_MICAE</name>
<organism evidence="1 2">
    <name type="scientific">Microcystis aeruginosa NIES-44</name>
    <dbReference type="NCBI Taxonomy" id="449439"/>
    <lineage>
        <taxon>Bacteria</taxon>
        <taxon>Bacillati</taxon>
        <taxon>Cyanobacteriota</taxon>
        <taxon>Cyanophyceae</taxon>
        <taxon>Oscillatoriophycideae</taxon>
        <taxon>Chroococcales</taxon>
        <taxon>Microcystaceae</taxon>
        <taxon>Microcystis</taxon>
    </lineage>
</organism>
<sequence>MEAHQQKQLRTFLLEKLAISPRSFDMAVRLCEASVGSLPMVLWQYGLIDLSQLNQVFDWMETV</sequence>
<dbReference type="RefSeq" id="WP_002758191.1">
    <property type="nucleotide sequence ID" value="NZ_BBPA01000051.1"/>
</dbReference>
<comment type="caution">
    <text evidence="1">The sequence shown here is derived from an EMBL/GenBank/DDBJ whole genome shotgun (WGS) entry which is preliminary data.</text>
</comment>
<gene>
    <name evidence="1" type="ORF">N44_02531</name>
</gene>
<evidence type="ECO:0000313" key="2">
    <source>
        <dbReference type="Proteomes" id="UP000030321"/>
    </source>
</evidence>